<evidence type="ECO:0000256" key="1">
    <source>
        <dbReference type="SAM" id="SignalP"/>
    </source>
</evidence>
<name>A0A6A5WEH3_9PLEO</name>
<feature type="chain" id="PRO_5025433984" description="Secreted protein" evidence="1">
    <location>
        <begin position="19"/>
        <end position="112"/>
    </location>
</feature>
<evidence type="ECO:0000313" key="2">
    <source>
        <dbReference type="EMBL" id="KAF1997575.1"/>
    </source>
</evidence>
<accession>A0A6A5WEH3</accession>
<proteinExistence type="predicted"/>
<evidence type="ECO:0008006" key="4">
    <source>
        <dbReference type="Google" id="ProtNLM"/>
    </source>
</evidence>
<organism evidence="2 3">
    <name type="scientific">Amniculicola lignicola CBS 123094</name>
    <dbReference type="NCBI Taxonomy" id="1392246"/>
    <lineage>
        <taxon>Eukaryota</taxon>
        <taxon>Fungi</taxon>
        <taxon>Dikarya</taxon>
        <taxon>Ascomycota</taxon>
        <taxon>Pezizomycotina</taxon>
        <taxon>Dothideomycetes</taxon>
        <taxon>Pleosporomycetidae</taxon>
        <taxon>Pleosporales</taxon>
        <taxon>Amniculicolaceae</taxon>
        <taxon>Amniculicola</taxon>
    </lineage>
</organism>
<keyword evidence="1" id="KW-0732">Signal</keyword>
<feature type="signal peptide" evidence="1">
    <location>
        <begin position="1"/>
        <end position="18"/>
    </location>
</feature>
<gene>
    <name evidence="2" type="ORF">P154DRAFT_274754</name>
</gene>
<evidence type="ECO:0000313" key="3">
    <source>
        <dbReference type="Proteomes" id="UP000799779"/>
    </source>
</evidence>
<reference evidence="2" key="1">
    <citation type="journal article" date="2020" name="Stud. Mycol.">
        <title>101 Dothideomycetes genomes: a test case for predicting lifestyles and emergence of pathogens.</title>
        <authorList>
            <person name="Haridas S."/>
            <person name="Albert R."/>
            <person name="Binder M."/>
            <person name="Bloem J."/>
            <person name="Labutti K."/>
            <person name="Salamov A."/>
            <person name="Andreopoulos B."/>
            <person name="Baker S."/>
            <person name="Barry K."/>
            <person name="Bills G."/>
            <person name="Bluhm B."/>
            <person name="Cannon C."/>
            <person name="Castanera R."/>
            <person name="Culley D."/>
            <person name="Daum C."/>
            <person name="Ezra D."/>
            <person name="Gonzalez J."/>
            <person name="Henrissat B."/>
            <person name="Kuo A."/>
            <person name="Liang C."/>
            <person name="Lipzen A."/>
            <person name="Lutzoni F."/>
            <person name="Magnuson J."/>
            <person name="Mondo S."/>
            <person name="Nolan M."/>
            <person name="Ohm R."/>
            <person name="Pangilinan J."/>
            <person name="Park H.-J."/>
            <person name="Ramirez L."/>
            <person name="Alfaro M."/>
            <person name="Sun H."/>
            <person name="Tritt A."/>
            <person name="Yoshinaga Y."/>
            <person name="Zwiers L.-H."/>
            <person name="Turgeon B."/>
            <person name="Goodwin S."/>
            <person name="Spatafora J."/>
            <person name="Crous P."/>
            <person name="Grigoriev I."/>
        </authorList>
    </citation>
    <scope>NUCLEOTIDE SEQUENCE</scope>
    <source>
        <strain evidence="2">CBS 123094</strain>
    </source>
</reference>
<protein>
    <recommendedName>
        <fullName evidence="4">Secreted protein</fullName>
    </recommendedName>
</protein>
<keyword evidence="3" id="KW-1185">Reference proteome</keyword>
<sequence>MPPLITRLFLTAFPAAYGFSSGWGRIWHHGGERLLLRLCHNEHSMLNIQRLVEHYTGTSISTNSVGMYPPCSSTDFLIYPTHPFSIPRHLFHSPSHPAEETRYNTNQHFQPC</sequence>
<dbReference type="EMBL" id="ML977611">
    <property type="protein sequence ID" value="KAF1997575.1"/>
    <property type="molecule type" value="Genomic_DNA"/>
</dbReference>
<dbReference type="AlphaFoldDB" id="A0A6A5WEH3"/>
<dbReference type="Proteomes" id="UP000799779">
    <property type="component" value="Unassembled WGS sequence"/>
</dbReference>